<feature type="transmembrane region" description="Helical" evidence="6">
    <location>
        <begin position="275"/>
        <end position="292"/>
    </location>
</feature>
<feature type="transmembrane region" description="Helical" evidence="6">
    <location>
        <begin position="157"/>
        <end position="175"/>
    </location>
</feature>
<dbReference type="InterPro" id="IPR000620">
    <property type="entry name" value="EamA_dom"/>
</dbReference>
<comment type="subcellular location">
    <subcellularLocation>
        <location evidence="1">Cell membrane</location>
        <topology evidence="1">Multi-pass membrane protein</topology>
    </subcellularLocation>
</comment>
<evidence type="ECO:0000256" key="1">
    <source>
        <dbReference type="ARBA" id="ARBA00004651"/>
    </source>
</evidence>
<keyword evidence="5 6" id="KW-0472">Membrane</keyword>
<feature type="domain" description="EamA" evidence="7">
    <location>
        <begin position="8"/>
        <end position="142"/>
    </location>
</feature>
<feature type="transmembrane region" description="Helical" evidence="6">
    <location>
        <begin position="7"/>
        <end position="24"/>
    </location>
</feature>
<evidence type="ECO:0000259" key="7">
    <source>
        <dbReference type="Pfam" id="PF00892"/>
    </source>
</evidence>
<name>A0AAW8CEA4_9PAST</name>
<feature type="transmembrane region" description="Helical" evidence="6">
    <location>
        <begin position="217"/>
        <end position="241"/>
    </location>
</feature>
<keyword evidence="4 6" id="KW-1133">Transmembrane helix</keyword>
<evidence type="ECO:0000256" key="2">
    <source>
        <dbReference type="ARBA" id="ARBA00022475"/>
    </source>
</evidence>
<dbReference type="GO" id="GO:0005886">
    <property type="term" value="C:plasma membrane"/>
    <property type="evidence" value="ECO:0007669"/>
    <property type="project" value="UniProtKB-SubCell"/>
</dbReference>
<gene>
    <name evidence="8" type="ORF">QJU78_03230</name>
</gene>
<feature type="transmembrane region" description="Helical" evidence="6">
    <location>
        <begin position="66"/>
        <end position="85"/>
    </location>
</feature>
<accession>A0AAW8CEA4</accession>
<comment type="caution">
    <text evidence="8">The sequence shown here is derived from an EMBL/GenBank/DDBJ whole genome shotgun (WGS) entry which is preliminary data.</text>
</comment>
<evidence type="ECO:0000313" key="8">
    <source>
        <dbReference type="EMBL" id="MDP8186795.1"/>
    </source>
</evidence>
<proteinExistence type="predicted"/>
<evidence type="ECO:0000256" key="4">
    <source>
        <dbReference type="ARBA" id="ARBA00022989"/>
    </source>
</evidence>
<dbReference type="PANTHER" id="PTHR32322">
    <property type="entry name" value="INNER MEMBRANE TRANSPORTER"/>
    <property type="match status" value="1"/>
</dbReference>
<evidence type="ECO:0000256" key="6">
    <source>
        <dbReference type="SAM" id="Phobius"/>
    </source>
</evidence>
<feature type="transmembrane region" description="Helical" evidence="6">
    <location>
        <begin position="127"/>
        <end position="145"/>
    </location>
</feature>
<sequence>MNNHFIPILYVSLMGFIFPIMRFMSLHFDTINNNAVRFLSGGLVLTFIILFKFRTEIRKIISDPTLIIKLLILGIFMVGNMYFFINGLQQTSAVTGSLFGILAMPLAILMAALFFEDERTRCKQKRFYLGAIITFLGSFIFIFFAKQPNIEQNFLMGSLFLGISIFIQSIQNIFVKTISKQLHSVVISASTASIAGLIYLLIAIQTQKITQLQTVEWSLLIGLSCAGIYGILVGMFMSFYIMSTQGVVIFNVIRLTVPISTAITSYFILGETINIYQVIGAAVVILGSVIVLKTKN</sequence>
<dbReference type="PANTHER" id="PTHR32322:SF18">
    <property type="entry name" value="S-ADENOSYLMETHIONINE_S-ADENOSYLHOMOCYSTEINE TRANSPORTER"/>
    <property type="match status" value="1"/>
</dbReference>
<organism evidence="8 9">
    <name type="scientific">Pasteurella atlantica</name>
    <dbReference type="NCBI Taxonomy" id="2827233"/>
    <lineage>
        <taxon>Bacteria</taxon>
        <taxon>Pseudomonadati</taxon>
        <taxon>Pseudomonadota</taxon>
        <taxon>Gammaproteobacteria</taxon>
        <taxon>Pasteurellales</taxon>
        <taxon>Pasteurellaceae</taxon>
        <taxon>Pasteurella</taxon>
    </lineage>
</organism>
<dbReference type="RefSeq" id="WP_211597451.1">
    <property type="nucleotide sequence ID" value="NZ_JAGRQI010000005.1"/>
</dbReference>
<feature type="domain" description="EamA" evidence="7">
    <location>
        <begin position="156"/>
        <end position="292"/>
    </location>
</feature>
<dbReference type="Pfam" id="PF00892">
    <property type="entry name" value="EamA"/>
    <property type="match status" value="2"/>
</dbReference>
<dbReference type="InterPro" id="IPR037185">
    <property type="entry name" value="EmrE-like"/>
</dbReference>
<keyword evidence="3 6" id="KW-0812">Transmembrane</keyword>
<keyword evidence="2" id="KW-1003">Cell membrane</keyword>
<dbReference type="SUPFAM" id="SSF103481">
    <property type="entry name" value="Multidrug resistance efflux transporter EmrE"/>
    <property type="match status" value="2"/>
</dbReference>
<feature type="transmembrane region" description="Helical" evidence="6">
    <location>
        <begin position="248"/>
        <end position="269"/>
    </location>
</feature>
<protein>
    <submittedName>
        <fullName evidence="8">DMT family transporter</fullName>
    </submittedName>
</protein>
<feature type="transmembrane region" description="Helical" evidence="6">
    <location>
        <begin position="36"/>
        <end position="54"/>
    </location>
</feature>
<feature type="transmembrane region" description="Helical" evidence="6">
    <location>
        <begin position="97"/>
        <end position="115"/>
    </location>
</feature>
<dbReference type="EMBL" id="JASAYJ010000005">
    <property type="protein sequence ID" value="MDP8186795.1"/>
    <property type="molecule type" value="Genomic_DNA"/>
</dbReference>
<evidence type="ECO:0000256" key="3">
    <source>
        <dbReference type="ARBA" id="ARBA00022692"/>
    </source>
</evidence>
<feature type="transmembrane region" description="Helical" evidence="6">
    <location>
        <begin position="182"/>
        <end position="205"/>
    </location>
</feature>
<evidence type="ECO:0000256" key="5">
    <source>
        <dbReference type="ARBA" id="ARBA00023136"/>
    </source>
</evidence>
<reference evidence="8" key="1">
    <citation type="journal article" date="2023" name="Front. Microbiol.">
        <title>Phylogeography and host specificity of Pasteurellaceae pathogenic to sea-farmed fish in the north-east Atlantic.</title>
        <authorList>
            <person name="Gulla S."/>
            <person name="Colquhoun D.J."/>
            <person name="Olsen A.B."/>
            <person name="Spilsberg B."/>
            <person name="Lagesen K."/>
            <person name="Aakesson C.P."/>
            <person name="Strom S."/>
            <person name="Manji F."/>
            <person name="Birkbeck T.H."/>
            <person name="Nilsen H.K."/>
        </authorList>
    </citation>
    <scope>NUCLEOTIDE SEQUENCE</scope>
    <source>
        <strain evidence="8">VIB1234</strain>
    </source>
</reference>
<evidence type="ECO:0000313" key="9">
    <source>
        <dbReference type="Proteomes" id="UP001230466"/>
    </source>
</evidence>
<dbReference type="Proteomes" id="UP001230466">
    <property type="component" value="Unassembled WGS sequence"/>
</dbReference>
<dbReference type="InterPro" id="IPR050638">
    <property type="entry name" value="AA-Vitamin_Transporters"/>
</dbReference>
<dbReference type="AlphaFoldDB" id="A0AAW8CEA4"/>